<evidence type="ECO:0000256" key="13">
    <source>
        <dbReference type="PROSITE-ProRule" id="PRU00059"/>
    </source>
</evidence>
<dbReference type="InterPro" id="IPR000742">
    <property type="entry name" value="EGF"/>
</dbReference>
<evidence type="ECO:0000259" key="16">
    <source>
        <dbReference type="PROSITE" id="PS01180"/>
    </source>
</evidence>
<keyword evidence="4 14" id="KW-0645">Protease</keyword>
<dbReference type="InterPro" id="IPR034035">
    <property type="entry name" value="Astacin-like_dom"/>
</dbReference>
<evidence type="ECO:0000256" key="3">
    <source>
        <dbReference type="ARBA" id="ARBA00022536"/>
    </source>
</evidence>
<feature type="signal peptide" evidence="12 15">
    <location>
        <begin position="1"/>
        <end position="21"/>
    </location>
</feature>
<reference evidence="18 19" key="1">
    <citation type="submission" date="2013-11" db="EMBL/GenBank/DDBJ databases">
        <title>Draft genome of the bovine lungworm Dictyocaulus viviparus.</title>
        <authorList>
            <person name="Mitreva M."/>
        </authorList>
    </citation>
    <scope>NUCLEOTIDE SEQUENCE [LARGE SCALE GENOMIC DNA]</scope>
    <source>
        <strain evidence="18 19">HannoverDv2000</strain>
    </source>
</reference>
<feature type="binding site" evidence="14">
    <location>
        <position position="172"/>
    </location>
    <ligand>
        <name>Zn(2+)</name>
        <dbReference type="ChEBI" id="CHEBI:29105"/>
        <note>catalytic</note>
    </ligand>
</feature>
<evidence type="ECO:0000313" key="19">
    <source>
        <dbReference type="Proteomes" id="UP000053766"/>
    </source>
</evidence>
<dbReference type="CDD" id="cd04280">
    <property type="entry name" value="ZnMc_astacin_like"/>
    <property type="match status" value="1"/>
</dbReference>
<dbReference type="OrthoDB" id="5786116at2759"/>
<dbReference type="InterPro" id="IPR001506">
    <property type="entry name" value="Peptidase_M12A"/>
</dbReference>
<evidence type="ECO:0000256" key="9">
    <source>
        <dbReference type="ARBA" id="ARBA00023049"/>
    </source>
</evidence>
<evidence type="ECO:0000313" key="18">
    <source>
        <dbReference type="EMBL" id="KJH41975.1"/>
    </source>
</evidence>
<keyword evidence="9 14" id="KW-0482">Metalloprotease</keyword>
<protein>
    <recommendedName>
        <fullName evidence="12">Zinc metalloproteinase</fullName>
    </recommendedName>
</protein>
<dbReference type="InterPro" id="IPR035914">
    <property type="entry name" value="Sperma_CUB_dom_sf"/>
</dbReference>
<proteinExistence type="predicted"/>
<dbReference type="EMBL" id="KN716729">
    <property type="protein sequence ID" value="KJH41975.1"/>
    <property type="molecule type" value="Genomic_DNA"/>
</dbReference>
<evidence type="ECO:0000256" key="11">
    <source>
        <dbReference type="ARBA" id="ARBA00023180"/>
    </source>
</evidence>
<dbReference type="GO" id="GO:0004222">
    <property type="term" value="F:metalloendopeptidase activity"/>
    <property type="evidence" value="ECO:0007669"/>
    <property type="project" value="UniProtKB-UniRule"/>
</dbReference>
<accession>A0A0D8XBI2</accession>
<dbReference type="Gene3D" id="3.40.390.10">
    <property type="entry name" value="Collagenase (Catalytic Domain)"/>
    <property type="match status" value="1"/>
</dbReference>
<feature type="active site" evidence="14">
    <location>
        <position position="173"/>
    </location>
</feature>
<evidence type="ECO:0000256" key="1">
    <source>
        <dbReference type="ARBA" id="ARBA00004613"/>
    </source>
</evidence>
<dbReference type="PRINTS" id="PR00480">
    <property type="entry name" value="ASTACIN"/>
</dbReference>
<name>A0A0D8XBI2_DICVI</name>
<dbReference type="InterPro" id="IPR024079">
    <property type="entry name" value="MetalloPept_cat_dom_sf"/>
</dbReference>
<sequence>MNLVLFVIVTLYIINTMSTSSDTTQENAVSEESFEEKLNKGRQLLKNNYVQAKNDQIEHMGDTIEEVNEYSKIDTALFQGDMILTKRQAEEVIEGIEAVKNNITKRQAYVDRRYPQTLWPNKHVYYTFYRNATRDRIVVFKEVGCWSHVGRIGGPQGLSLGSGCESVGTAAHELAHAMGFFHMQSRYDRDDFITLKMQNFKGDWASQFTKQSSQTNYNYGLTYDYGGIMHYGPTSVSKNGQPVMVTKDINYMQTLGSPMISFYEKLMMNKHYNCNACSEKFSAICQNNGFPHPRYCYKCICPSGYGGDLCDEKPSGCGETLKASDTYKTLKNTVGDKYARQSKDDFEMCYYWIEAPAGKQIEVILDSYTDGVATDGCRYGGVEIKTGSDKRHTGYRFCSKSNVGTHLISTYSTVPVVTYSRAWELTTTLRYRIGVPRCLARFLAKVPNTAQFSRKRFALNHVVIVHRVLFTLE</sequence>
<reference evidence="19" key="2">
    <citation type="journal article" date="2016" name="Sci. Rep.">
        <title>Dictyocaulus viviparus genome, variome and transcriptome elucidate lungworm biology and support future intervention.</title>
        <authorList>
            <person name="McNulty S.N."/>
            <person name="Strube C."/>
            <person name="Rosa B.A."/>
            <person name="Martin J.C."/>
            <person name="Tyagi R."/>
            <person name="Choi Y.J."/>
            <person name="Wang Q."/>
            <person name="Hallsworth Pepin K."/>
            <person name="Zhang X."/>
            <person name="Ozersky P."/>
            <person name="Wilson R.K."/>
            <person name="Sternberg P.W."/>
            <person name="Gasser R.B."/>
            <person name="Mitreva M."/>
        </authorList>
    </citation>
    <scope>NUCLEOTIDE SEQUENCE [LARGE SCALE GENOMIC DNA]</scope>
    <source>
        <strain evidence="19">HannoverDv2000</strain>
    </source>
</reference>
<keyword evidence="19" id="KW-1185">Reference proteome</keyword>
<dbReference type="SMART" id="SM00235">
    <property type="entry name" value="ZnMc"/>
    <property type="match status" value="1"/>
</dbReference>
<evidence type="ECO:0000256" key="2">
    <source>
        <dbReference type="ARBA" id="ARBA00022525"/>
    </source>
</evidence>
<dbReference type="STRING" id="29172.A0A0D8XBI2"/>
<dbReference type="InterPro" id="IPR006026">
    <property type="entry name" value="Peptidase_Metallo"/>
</dbReference>
<evidence type="ECO:0000256" key="10">
    <source>
        <dbReference type="ARBA" id="ARBA00023157"/>
    </source>
</evidence>
<comment type="cofactor">
    <cofactor evidence="14 15">
        <name>Zn(2+)</name>
        <dbReference type="ChEBI" id="CHEBI:29105"/>
    </cofactor>
    <text evidence="14 15">Binds 1 zinc ion per subunit.</text>
</comment>
<evidence type="ECO:0000259" key="17">
    <source>
        <dbReference type="PROSITE" id="PS51864"/>
    </source>
</evidence>
<dbReference type="Gene3D" id="2.60.120.290">
    <property type="entry name" value="Spermadhesin, CUB domain"/>
    <property type="match status" value="1"/>
</dbReference>
<gene>
    <name evidence="18" type="ORF">DICVIV_12045</name>
</gene>
<feature type="binding site" evidence="14">
    <location>
        <position position="176"/>
    </location>
    <ligand>
        <name>Zn(2+)</name>
        <dbReference type="ChEBI" id="CHEBI:29105"/>
        <note>catalytic</note>
    </ligand>
</feature>
<dbReference type="SUPFAM" id="SSF49854">
    <property type="entry name" value="Spermadhesin, CUB domain"/>
    <property type="match status" value="1"/>
</dbReference>
<keyword evidence="3" id="KW-0245">EGF-like domain</keyword>
<evidence type="ECO:0000256" key="6">
    <source>
        <dbReference type="ARBA" id="ARBA00022729"/>
    </source>
</evidence>
<dbReference type="PROSITE" id="PS01180">
    <property type="entry name" value="CUB"/>
    <property type="match status" value="1"/>
</dbReference>
<keyword evidence="6 12" id="KW-0732">Signal</keyword>
<dbReference type="GO" id="GO:0018996">
    <property type="term" value="P:molting cycle, collagen and cuticulin-based cuticle"/>
    <property type="evidence" value="ECO:0007669"/>
    <property type="project" value="InterPro"/>
</dbReference>
<dbReference type="SUPFAM" id="SSF55486">
    <property type="entry name" value="Metalloproteases ('zincins'), catalytic domain"/>
    <property type="match status" value="1"/>
</dbReference>
<keyword evidence="11" id="KW-0325">Glycoprotein</keyword>
<dbReference type="InterPro" id="IPR017050">
    <property type="entry name" value="Metallopeptidase_nem"/>
</dbReference>
<dbReference type="GO" id="GO:0006508">
    <property type="term" value="P:proteolysis"/>
    <property type="evidence" value="ECO:0007669"/>
    <property type="project" value="UniProtKB-KW"/>
</dbReference>
<comment type="subcellular location">
    <subcellularLocation>
        <location evidence="1 12">Secreted</location>
    </subcellularLocation>
</comment>
<evidence type="ECO:0000256" key="14">
    <source>
        <dbReference type="PROSITE-ProRule" id="PRU01211"/>
    </source>
</evidence>
<dbReference type="PANTHER" id="PTHR10127">
    <property type="entry name" value="DISCOIDIN, CUB, EGF, LAMININ , AND ZINC METALLOPROTEASE DOMAIN CONTAINING"/>
    <property type="match status" value="1"/>
</dbReference>
<keyword evidence="5 14" id="KW-0479">Metal-binding</keyword>
<organism evidence="18 19">
    <name type="scientific">Dictyocaulus viviparus</name>
    <name type="common">Bovine lungworm</name>
    <dbReference type="NCBI Taxonomy" id="29172"/>
    <lineage>
        <taxon>Eukaryota</taxon>
        <taxon>Metazoa</taxon>
        <taxon>Ecdysozoa</taxon>
        <taxon>Nematoda</taxon>
        <taxon>Chromadorea</taxon>
        <taxon>Rhabditida</taxon>
        <taxon>Rhabditina</taxon>
        <taxon>Rhabditomorpha</taxon>
        <taxon>Strongyloidea</taxon>
        <taxon>Metastrongylidae</taxon>
        <taxon>Dictyocaulus</taxon>
    </lineage>
</organism>
<dbReference type="InterPro" id="IPR000859">
    <property type="entry name" value="CUB_dom"/>
</dbReference>
<evidence type="ECO:0000256" key="4">
    <source>
        <dbReference type="ARBA" id="ARBA00022670"/>
    </source>
</evidence>
<comment type="caution">
    <text evidence="13">Lacks conserved residue(s) required for the propagation of feature annotation.</text>
</comment>
<evidence type="ECO:0000256" key="12">
    <source>
        <dbReference type="PIRNR" id="PIRNR036365"/>
    </source>
</evidence>
<evidence type="ECO:0000256" key="7">
    <source>
        <dbReference type="ARBA" id="ARBA00022801"/>
    </source>
</evidence>
<feature type="chain" id="PRO_5005115304" description="Zinc metalloproteinase" evidence="12 15">
    <location>
        <begin position="22"/>
        <end position="473"/>
    </location>
</feature>
<dbReference type="PROSITE" id="PS01186">
    <property type="entry name" value="EGF_2"/>
    <property type="match status" value="1"/>
</dbReference>
<dbReference type="PANTHER" id="PTHR10127:SF793">
    <property type="entry name" value="ZINC METALLOPROTEINASE NAS-31"/>
    <property type="match status" value="1"/>
</dbReference>
<dbReference type="GO" id="GO:0005576">
    <property type="term" value="C:extracellular region"/>
    <property type="evidence" value="ECO:0007669"/>
    <property type="project" value="UniProtKB-SubCell"/>
</dbReference>
<feature type="domain" description="CUB" evidence="16">
    <location>
        <begin position="317"/>
        <end position="449"/>
    </location>
</feature>
<dbReference type="Pfam" id="PF01400">
    <property type="entry name" value="Astacin"/>
    <property type="match status" value="1"/>
</dbReference>
<dbReference type="Proteomes" id="UP000053766">
    <property type="component" value="Unassembled WGS sequence"/>
</dbReference>
<dbReference type="GO" id="GO:0008270">
    <property type="term" value="F:zinc ion binding"/>
    <property type="evidence" value="ECO:0007669"/>
    <property type="project" value="UniProtKB-UniRule"/>
</dbReference>
<keyword evidence="8 14" id="KW-0862">Zinc</keyword>
<feature type="domain" description="Peptidase M12A" evidence="17">
    <location>
        <begin position="131"/>
        <end position="275"/>
    </location>
</feature>
<feature type="binding site" evidence="14">
    <location>
        <position position="182"/>
    </location>
    <ligand>
        <name>Zn(2+)</name>
        <dbReference type="ChEBI" id="CHEBI:29105"/>
        <note>catalytic</note>
    </ligand>
</feature>
<evidence type="ECO:0000256" key="15">
    <source>
        <dbReference type="RuleBase" id="RU361183"/>
    </source>
</evidence>
<dbReference type="PROSITE" id="PS51864">
    <property type="entry name" value="ASTACIN"/>
    <property type="match status" value="1"/>
</dbReference>
<dbReference type="PIRSF" id="PIRSF036365">
    <property type="entry name" value="Astacin_nematoda"/>
    <property type="match status" value="1"/>
</dbReference>
<keyword evidence="10" id="KW-1015">Disulfide bond</keyword>
<keyword evidence="7 14" id="KW-0378">Hydrolase</keyword>
<keyword evidence="2 12" id="KW-0964">Secreted</keyword>
<dbReference type="AlphaFoldDB" id="A0A0D8XBI2"/>
<evidence type="ECO:0000256" key="8">
    <source>
        <dbReference type="ARBA" id="ARBA00022833"/>
    </source>
</evidence>
<evidence type="ECO:0000256" key="5">
    <source>
        <dbReference type="ARBA" id="ARBA00022723"/>
    </source>
</evidence>
<dbReference type="PROSITE" id="PS00022">
    <property type="entry name" value="EGF_1"/>
    <property type="match status" value="1"/>
</dbReference>
<dbReference type="MEROPS" id="M12.310"/>